<keyword evidence="5" id="KW-0732">Signal</keyword>
<dbReference type="CDD" id="cd00117">
    <property type="entry name" value="TFP"/>
    <property type="match status" value="1"/>
</dbReference>
<keyword evidence="8" id="KW-1185">Reference proteome</keyword>
<name>A0A9D4RX31_DREPO</name>
<dbReference type="InterPro" id="IPR000884">
    <property type="entry name" value="TSP1_rpt"/>
</dbReference>
<dbReference type="PANTHER" id="PTHR23282:SF101">
    <property type="entry name" value="MAM DOMAIN-CONTAINING PROTEIN"/>
    <property type="match status" value="1"/>
</dbReference>
<dbReference type="InterPro" id="IPR013320">
    <property type="entry name" value="ConA-like_dom_sf"/>
</dbReference>
<organism evidence="7 8">
    <name type="scientific">Dreissena polymorpha</name>
    <name type="common">Zebra mussel</name>
    <name type="synonym">Mytilus polymorpha</name>
    <dbReference type="NCBI Taxonomy" id="45954"/>
    <lineage>
        <taxon>Eukaryota</taxon>
        <taxon>Metazoa</taxon>
        <taxon>Spiralia</taxon>
        <taxon>Lophotrochozoa</taxon>
        <taxon>Mollusca</taxon>
        <taxon>Bivalvia</taxon>
        <taxon>Autobranchia</taxon>
        <taxon>Heteroconchia</taxon>
        <taxon>Euheterodonta</taxon>
        <taxon>Imparidentia</taxon>
        <taxon>Neoheterodontei</taxon>
        <taxon>Myida</taxon>
        <taxon>Dreissenoidea</taxon>
        <taxon>Dreissenidae</taxon>
        <taxon>Dreissena</taxon>
    </lineage>
</organism>
<dbReference type="PRINTS" id="PR01857">
    <property type="entry name" value="ADAMTSFAMILY"/>
</dbReference>
<evidence type="ECO:0000313" key="7">
    <source>
        <dbReference type="EMBL" id="KAH3881747.1"/>
    </source>
</evidence>
<keyword evidence="3 4" id="KW-1015">Disulfide bond</keyword>
<feature type="disulfide bond" evidence="4">
    <location>
        <begin position="326"/>
        <end position="363"/>
    </location>
</feature>
<evidence type="ECO:0000259" key="6">
    <source>
        <dbReference type="PROSITE" id="PS50060"/>
    </source>
</evidence>
<feature type="signal peptide" evidence="5">
    <location>
        <begin position="1"/>
        <end position="25"/>
    </location>
</feature>
<dbReference type="GO" id="GO:0016020">
    <property type="term" value="C:membrane"/>
    <property type="evidence" value="ECO:0007669"/>
    <property type="project" value="InterPro"/>
</dbReference>
<feature type="domain" description="MAM" evidence="6">
    <location>
        <begin position="133"/>
        <end position="299"/>
    </location>
</feature>
<dbReference type="InterPro" id="IPR000998">
    <property type="entry name" value="MAM_dom"/>
</dbReference>
<dbReference type="InterPro" id="IPR051560">
    <property type="entry name" value="MAM_domain-containing"/>
</dbReference>
<evidence type="ECO:0000256" key="5">
    <source>
        <dbReference type="SAM" id="SignalP"/>
    </source>
</evidence>
<evidence type="ECO:0000256" key="1">
    <source>
        <dbReference type="ARBA" id="ARBA00004613"/>
    </source>
</evidence>
<accession>A0A9D4RX31</accession>
<dbReference type="PROSITE" id="PS50092">
    <property type="entry name" value="TSP1"/>
    <property type="match status" value="2"/>
</dbReference>
<protein>
    <recommendedName>
        <fullName evidence="6">MAM domain-containing protein</fullName>
    </recommendedName>
</protein>
<dbReference type="Gene3D" id="2.60.120.200">
    <property type="match status" value="1"/>
</dbReference>
<dbReference type="SUPFAM" id="SSF82895">
    <property type="entry name" value="TSP-1 type 1 repeat"/>
    <property type="match status" value="2"/>
</dbReference>
<dbReference type="CDD" id="cd06263">
    <property type="entry name" value="MAM"/>
    <property type="match status" value="1"/>
</dbReference>
<dbReference type="Pfam" id="PF00090">
    <property type="entry name" value="TSP_1"/>
    <property type="match status" value="2"/>
</dbReference>
<dbReference type="Pfam" id="PF00629">
    <property type="entry name" value="MAM"/>
    <property type="match status" value="1"/>
</dbReference>
<dbReference type="PROSITE" id="PS50060">
    <property type="entry name" value="MAM_2"/>
    <property type="match status" value="1"/>
</dbReference>
<dbReference type="GO" id="GO:0005576">
    <property type="term" value="C:extracellular region"/>
    <property type="evidence" value="ECO:0007669"/>
    <property type="project" value="UniProtKB-SubCell"/>
</dbReference>
<dbReference type="GO" id="GO:0030198">
    <property type="term" value="P:extracellular matrix organization"/>
    <property type="evidence" value="ECO:0007669"/>
    <property type="project" value="InterPro"/>
</dbReference>
<reference evidence="7" key="1">
    <citation type="journal article" date="2019" name="bioRxiv">
        <title>The Genome of the Zebra Mussel, Dreissena polymorpha: A Resource for Invasive Species Research.</title>
        <authorList>
            <person name="McCartney M.A."/>
            <person name="Auch B."/>
            <person name="Kono T."/>
            <person name="Mallez S."/>
            <person name="Zhang Y."/>
            <person name="Obille A."/>
            <person name="Becker A."/>
            <person name="Abrahante J.E."/>
            <person name="Garbe J."/>
            <person name="Badalamenti J.P."/>
            <person name="Herman A."/>
            <person name="Mangelson H."/>
            <person name="Liachko I."/>
            <person name="Sullivan S."/>
            <person name="Sone E.D."/>
            <person name="Koren S."/>
            <person name="Silverstein K.A.T."/>
            <person name="Beckman K.B."/>
            <person name="Gohl D.M."/>
        </authorList>
    </citation>
    <scope>NUCLEOTIDE SEQUENCE</scope>
    <source>
        <strain evidence="7">Duluth1</strain>
        <tissue evidence="7">Whole animal</tissue>
    </source>
</reference>
<dbReference type="EMBL" id="JAIWYP010000001">
    <property type="protein sequence ID" value="KAH3881747.1"/>
    <property type="molecule type" value="Genomic_DNA"/>
</dbReference>
<evidence type="ECO:0000256" key="2">
    <source>
        <dbReference type="ARBA" id="ARBA00022525"/>
    </source>
</evidence>
<dbReference type="PANTHER" id="PTHR23282">
    <property type="entry name" value="APICAL ENDOSOMAL GLYCOPROTEIN PRECURSOR"/>
    <property type="match status" value="1"/>
</dbReference>
<dbReference type="InterPro" id="IPR013273">
    <property type="entry name" value="ADAMTS/ADAMTS-like"/>
</dbReference>
<sequence>MSAVRNKGIFRWFFFLWLFIHRANASKCFCTPGDSSTPVHSRPHSASETVGFMESKTCFNGIFQTGMEWIRVDKTEIFIRKHSLTACPDGLVQITSGIHHTRNGFETLKTEKTTNSRLRREERRFLLDSVNHAQCDFEVKSFCSWRNIQGGHDDFDWVLYQSSTPTDDTGPTFDHTLNNATGSYIFIESSAPRSTLDTAWIQSPEIDATVVPVHCFRFWYHMFGSSIGRLNIYQVTHGILPGNLVWSLTGAQGSTWMKGQVPLSSNRNYSVLISGIVGNGYQGDIAIDDVSVSPGYCDVKPSIASRTNVTNTVDGVWNTWAAWSICNVTCGGGTKHRMRDCYFPSSAQPGLFCIGELAEKTTCNENLCPVDGVLEEWMAWTTCSKTCGGGSQTRLRDCTFPGLGPFGKPCNGHTNESQPCNPQSLLILFNNYNNCHNNHNNHTPINDYHSINYNPHHHHDYHNASSNNNSTYNSIYHDASTNFTSANCTINARVNNNNNQSIIFYHFCNSCCYNYTNNNIYCFTNNYNNLRNYYSTNVCGKCHVCRGTPQICEQLYVLQECPADKQFCINELTNKEDASRTVNRRCGTQDECDNGWHQTYSADGKCIGFDENLVYTTDFYCEYCCNEDGCNKLVHPPITWTP</sequence>
<dbReference type="InterPro" id="IPR036383">
    <property type="entry name" value="TSP1_rpt_sf"/>
</dbReference>
<feature type="disulfide bond" evidence="4">
    <location>
        <begin position="330"/>
        <end position="368"/>
    </location>
</feature>
<feature type="disulfide bond" evidence="4">
    <location>
        <begin position="341"/>
        <end position="353"/>
    </location>
</feature>
<comment type="caution">
    <text evidence="7">The sequence shown here is derived from an EMBL/GenBank/DDBJ whole genome shotgun (WGS) entry which is preliminary data.</text>
</comment>
<dbReference type="AlphaFoldDB" id="A0A9D4RX31"/>
<comment type="subcellular location">
    <subcellularLocation>
        <location evidence="1">Secreted</location>
    </subcellularLocation>
</comment>
<reference evidence="7" key="2">
    <citation type="submission" date="2020-11" db="EMBL/GenBank/DDBJ databases">
        <authorList>
            <person name="McCartney M.A."/>
            <person name="Auch B."/>
            <person name="Kono T."/>
            <person name="Mallez S."/>
            <person name="Becker A."/>
            <person name="Gohl D.M."/>
            <person name="Silverstein K.A.T."/>
            <person name="Koren S."/>
            <person name="Bechman K.B."/>
            <person name="Herman A."/>
            <person name="Abrahante J.E."/>
            <person name="Garbe J."/>
        </authorList>
    </citation>
    <scope>NUCLEOTIDE SEQUENCE</scope>
    <source>
        <strain evidence="7">Duluth1</strain>
        <tissue evidence="7">Whole animal</tissue>
    </source>
</reference>
<keyword evidence="2" id="KW-0964">Secreted</keyword>
<proteinExistence type="predicted"/>
<evidence type="ECO:0000313" key="8">
    <source>
        <dbReference type="Proteomes" id="UP000828390"/>
    </source>
</evidence>
<dbReference type="SMART" id="SM00137">
    <property type="entry name" value="MAM"/>
    <property type="match status" value="1"/>
</dbReference>
<dbReference type="Proteomes" id="UP000828390">
    <property type="component" value="Unassembled WGS sequence"/>
</dbReference>
<dbReference type="SMART" id="SM00209">
    <property type="entry name" value="TSP1"/>
    <property type="match status" value="2"/>
</dbReference>
<feature type="chain" id="PRO_5038953188" description="MAM domain-containing protein" evidence="5">
    <location>
        <begin position="26"/>
        <end position="642"/>
    </location>
</feature>
<evidence type="ECO:0000256" key="4">
    <source>
        <dbReference type="PIRSR" id="PIRSR613273-3"/>
    </source>
</evidence>
<dbReference type="Gene3D" id="2.20.100.10">
    <property type="entry name" value="Thrombospondin type-1 (TSP1) repeat"/>
    <property type="match status" value="2"/>
</dbReference>
<gene>
    <name evidence="7" type="ORF">DPMN_005674</name>
</gene>
<evidence type="ECO:0000256" key="3">
    <source>
        <dbReference type="ARBA" id="ARBA00023157"/>
    </source>
</evidence>
<dbReference type="FunFam" id="2.20.100.10:FF:000001">
    <property type="entry name" value="semaphorin-5A isoform X1"/>
    <property type="match status" value="1"/>
</dbReference>
<dbReference type="SUPFAM" id="SSF49899">
    <property type="entry name" value="Concanavalin A-like lectins/glucanases"/>
    <property type="match status" value="1"/>
</dbReference>